<proteinExistence type="predicted"/>
<reference evidence="1 2" key="1">
    <citation type="journal article" date="2020" name="ISME J.">
        <title>Uncovering the hidden diversity of litter-decomposition mechanisms in mushroom-forming fungi.</title>
        <authorList>
            <person name="Floudas D."/>
            <person name="Bentzer J."/>
            <person name="Ahren D."/>
            <person name="Johansson T."/>
            <person name="Persson P."/>
            <person name="Tunlid A."/>
        </authorList>
    </citation>
    <scope>NUCLEOTIDE SEQUENCE [LARGE SCALE GENOMIC DNA]</scope>
    <source>
        <strain evidence="1 2">CBS 291.85</strain>
    </source>
</reference>
<dbReference type="EMBL" id="JAACJM010000049">
    <property type="protein sequence ID" value="KAF5358671.1"/>
    <property type="molecule type" value="Genomic_DNA"/>
</dbReference>
<dbReference type="Proteomes" id="UP000559256">
    <property type="component" value="Unassembled WGS sequence"/>
</dbReference>
<evidence type="ECO:0000313" key="2">
    <source>
        <dbReference type="Proteomes" id="UP000559256"/>
    </source>
</evidence>
<name>A0A8H5LIJ1_9AGAR</name>
<evidence type="ECO:0000313" key="1">
    <source>
        <dbReference type="EMBL" id="KAF5358671.1"/>
    </source>
</evidence>
<dbReference type="OrthoDB" id="2423701at2759"/>
<keyword evidence="2" id="KW-1185">Reference proteome</keyword>
<accession>A0A8H5LIJ1</accession>
<gene>
    <name evidence="1" type="ORF">D9758_007758</name>
</gene>
<sequence length="254" mass="29046">MFGLITLVPPSKPFPLPLSDLATREELHYWLSKILLHTIAQAQPMPIPARPRMPNNLVTFINIILHLHKIGFPAHWLSQFLSDVISDKLHTTAPTYTGGLPVKLSERDRTVKKRKLHLAPWIPDFELILSSAYEMLPIPIFLPTKTSKDDLEIVPPEDIGRYQVKLKQWTFTSKSELPVNNDGNITLLFKSPPSPDITDLAAKVVEKLIWRMRKSRFEKMKREGWFIVPIRSDMKEPAAYGVPATRCKEIVNEA</sequence>
<comment type="caution">
    <text evidence="1">The sequence shown here is derived from an EMBL/GenBank/DDBJ whole genome shotgun (WGS) entry which is preliminary data.</text>
</comment>
<protein>
    <submittedName>
        <fullName evidence="1">Uncharacterized protein</fullName>
    </submittedName>
</protein>
<organism evidence="1 2">
    <name type="scientific">Tetrapyrgos nigripes</name>
    <dbReference type="NCBI Taxonomy" id="182062"/>
    <lineage>
        <taxon>Eukaryota</taxon>
        <taxon>Fungi</taxon>
        <taxon>Dikarya</taxon>
        <taxon>Basidiomycota</taxon>
        <taxon>Agaricomycotina</taxon>
        <taxon>Agaricomycetes</taxon>
        <taxon>Agaricomycetidae</taxon>
        <taxon>Agaricales</taxon>
        <taxon>Marasmiineae</taxon>
        <taxon>Marasmiaceae</taxon>
        <taxon>Tetrapyrgos</taxon>
    </lineage>
</organism>
<dbReference type="AlphaFoldDB" id="A0A8H5LIJ1"/>